<name>X0WAP9_9ZZZZ</name>
<organism evidence="1">
    <name type="scientific">marine sediment metagenome</name>
    <dbReference type="NCBI Taxonomy" id="412755"/>
    <lineage>
        <taxon>unclassified sequences</taxon>
        <taxon>metagenomes</taxon>
        <taxon>ecological metagenomes</taxon>
    </lineage>
</organism>
<accession>X0WAP9</accession>
<comment type="caution">
    <text evidence="1">The sequence shown here is derived from an EMBL/GenBank/DDBJ whole genome shotgun (WGS) entry which is preliminary data.</text>
</comment>
<gene>
    <name evidence="1" type="ORF">S01H1_48471</name>
</gene>
<evidence type="ECO:0000313" key="1">
    <source>
        <dbReference type="EMBL" id="GAG27984.1"/>
    </source>
</evidence>
<reference evidence="1" key="1">
    <citation type="journal article" date="2014" name="Front. Microbiol.">
        <title>High frequency of phylogenetically diverse reductive dehalogenase-homologous genes in deep subseafloor sedimentary metagenomes.</title>
        <authorList>
            <person name="Kawai M."/>
            <person name="Futagami T."/>
            <person name="Toyoda A."/>
            <person name="Takaki Y."/>
            <person name="Nishi S."/>
            <person name="Hori S."/>
            <person name="Arai W."/>
            <person name="Tsubouchi T."/>
            <person name="Morono Y."/>
            <person name="Uchiyama I."/>
            <person name="Ito T."/>
            <person name="Fujiyama A."/>
            <person name="Inagaki F."/>
            <person name="Takami H."/>
        </authorList>
    </citation>
    <scope>NUCLEOTIDE SEQUENCE</scope>
    <source>
        <strain evidence="1">Expedition CK06-06</strain>
    </source>
</reference>
<dbReference type="EMBL" id="BARS01031124">
    <property type="protein sequence ID" value="GAG27984.1"/>
    <property type="molecule type" value="Genomic_DNA"/>
</dbReference>
<dbReference type="AlphaFoldDB" id="X0WAP9"/>
<proteinExistence type="predicted"/>
<feature type="non-terminal residue" evidence="1">
    <location>
        <position position="244"/>
    </location>
</feature>
<sequence>MSRKHLCSCGAHQYQGEALTIPRSENKGGLNHKFEEKFNVWICEFCGKKEKVLTRATRRSMGIKNPRKFIINQYAQALVKISKHQDHIRTRTFIKILEEHFPERSSNEILEDMLLEGIVQVDYTMKNVNRDPFIPMRVRLNPNFGHEVREILEDYKGIEPVEIKIKRVKQILSSVDYSQTANPQSKKILSLLEIQQKLLSNGEIPYFDCGPKKCQIRKDNNRYEILLKLLLALLETVRKKVIVV</sequence>
<protein>
    <submittedName>
        <fullName evidence="1">Uncharacterized protein</fullName>
    </submittedName>
</protein>